<evidence type="ECO:0000256" key="1">
    <source>
        <dbReference type="SAM" id="MobiDB-lite"/>
    </source>
</evidence>
<dbReference type="EMBL" id="JBHTIL010000001">
    <property type="protein sequence ID" value="MFD0926806.1"/>
    <property type="molecule type" value="Genomic_DNA"/>
</dbReference>
<evidence type="ECO:0000313" key="3">
    <source>
        <dbReference type="EMBL" id="MFD0926806.1"/>
    </source>
</evidence>
<feature type="transmembrane region" description="Helical" evidence="2">
    <location>
        <begin position="31"/>
        <end position="51"/>
    </location>
</feature>
<organism evidence="3 4">
    <name type="scientific">Williamsia deligens</name>
    <dbReference type="NCBI Taxonomy" id="321325"/>
    <lineage>
        <taxon>Bacteria</taxon>
        <taxon>Bacillati</taxon>
        <taxon>Actinomycetota</taxon>
        <taxon>Actinomycetes</taxon>
        <taxon>Mycobacteriales</taxon>
        <taxon>Nocardiaceae</taxon>
        <taxon>Williamsia</taxon>
    </lineage>
</organism>
<proteinExistence type="predicted"/>
<keyword evidence="4" id="KW-1185">Reference proteome</keyword>
<gene>
    <name evidence="3" type="ORF">ACFQ04_13785</name>
</gene>
<dbReference type="Proteomes" id="UP001597068">
    <property type="component" value="Unassembled WGS sequence"/>
</dbReference>
<keyword evidence="2" id="KW-0472">Membrane</keyword>
<comment type="caution">
    <text evidence="3">The sequence shown here is derived from an EMBL/GenBank/DDBJ whole genome shotgun (WGS) entry which is preliminary data.</text>
</comment>
<name>A0ABW3G8M0_9NOCA</name>
<reference evidence="4" key="1">
    <citation type="journal article" date="2019" name="Int. J. Syst. Evol. Microbiol.">
        <title>The Global Catalogue of Microorganisms (GCM) 10K type strain sequencing project: providing services to taxonomists for standard genome sequencing and annotation.</title>
        <authorList>
            <consortium name="The Broad Institute Genomics Platform"/>
            <consortium name="The Broad Institute Genome Sequencing Center for Infectious Disease"/>
            <person name="Wu L."/>
            <person name="Ma J."/>
        </authorList>
    </citation>
    <scope>NUCLEOTIDE SEQUENCE [LARGE SCALE GENOMIC DNA]</scope>
    <source>
        <strain evidence="4">CCUG 50873</strain>
    </source>
</reference>
<accession>A0ABW3G8M0</accession>
<dbReference type="RefSeq" id="WP_253645349.1">
    <property type="nucleotide sequence ID" value="NZ_BAAAMO010000002.1"/>
</dbReference>
<feature type="region of interest" description="Disordered" evidence="1">
    <location>
        <begin position="1"/>
        <end position="25"/>
    </location>
</feature>
<evidence type="ECO:0000256" key="2">
    <source>
        <dbReference type="SAM" id="Phobius"/>
    </source>
</evidence>
<sequence length="150" mass="15570">MTVGPDPSSPGAGVPAGRYPTGASPHRRRQWFIGLSILVVVAGIAIAWVGYSRFADPPVAGEGTGYDIIDSSTIDVSFTVTRNDPAQAVACVVRARSRDGAETGRREVLIPPGSSQQTSVQSRVRTSGAPAIGEVFGCSTSVPPYLTQGN</sequence>
<keyword evidence="2" id="KW-1133">Transmembrane helix</keyword>
<dbReference type="InterPro" id="IPR025443">
    <property type="entry name" value="DUF4307"/>
</dbReference>
<evidence type="ECO:0000313" key="4">
    <source>
        <dbReference type="Proteomes" id="UP001597068"/>
    </source>
</evidence>
<protein>
    <submittedName>
        <fullName evidence="3">DUF4307 domain-containing protein</fullName>
    </submittedName>
</protein>
<keyword evidence="2" id="KW-0812">Transmembrane</keyword>
<dbReference type="Pfam" id="PF14155">
    <property type="entry name" value="DUF4307"/>
    <property type="match status" value="1"/>
</dbReference>